<accession>A0A402CHZ7</accession>
<reference evidence="2 3" key="1">
    <citation type="submission" date="2018-11" db="EMBL/GenBank/DDBJ databases">
        <title>Microbial catabolism of amino acid.</title>
        <authorList>
            <person name="Hibi M."/>
            <person name="Ogawa J."/>
        </authorList>
    </citation>
    <scope>NUCLEOTIDE SEQUENCE [LARGE SCALE GENOMIC DNA]</scope>
    <source>
        <strain evidence="2 3">C31-06</strain>
    </source>
</reference>
<keyword evidence="1" id="KW-0812">Transmembrane</keyword>
<feature type="transmembrane region" description="Helical" evidence="1">
    <location>
        <begin position="42"/>
        <end position="62"/>
    </location>
</feature>
<comment type="caution">
    <text evidence="2">The sequence shown here is derived from an EMBL/GenBank/DDBJ whole genome shotgun (WGS) entry which is preliminary data.</text>
</comment>
<feature type="transmembrane region" description="Helical" evidence="1">
    <location>
        <begin position="321"/>
        <end position="339"/>
    </location>
</feature>
<feature type="transmembrane region" description="Helical" evidence="1">
    <location>
        <begin position="93"/>
        <end position="110"/>
    </location>
</feature>
<keyword evidence="3" id="KW-1185">Reference proteome</keyword>
<sequence>MTFRISHVCLLLGGFVAGIALTSTGSGGFVFVVGREVLDVSYLDPAAGATLAAVVAVLVTVLVRARRGLSALSFAGLALLGVARSTGPWDVDMYLGGVAAGLLLGGLVGLCATADLAWLQTALATGVLTGILLDGPIEHLRTSLPRRYADYLPGPTVDAAALAVLALTAVVLAVALRSGDFGERADLAVSRRAVVVGIVVPLVGLVLCWWFVHQAWDIGSDGEMRGRWVYGIVLVAVVIAAALWLEHRTGIVLLAAMALVATGGIGRSAFPDSWPWLLVPAALILAGAALGRRFPRPVFGIAALAVVAASAVFEHPPWDNLHLAATWLLLPLAATYTFASSPAVERTGHRGVAGDPRRAHRPPGRRVRLDGVHAAHRIGDPAVAGRVGVDIDGSVRGRSGRVRPHRRLPRKTPHLTNMQDTYVVHHA</sequence>
<dbReference type="Proteomes" id="UP000287519">
    <property type="component" value="Unassembled WGS sequence"/>
</dbReference>
<evidence type="ECO:0000313" key="3">
    <source>
        <dbReference type="Proteomes" id="UP000287519"/>
    </source>
</evidence>
<evidence type="ECO:0000313" key="2">
    <source>
        <dbReference type="EMBL" id="GCE43240.1"/>
    </source>
</evidence>
<keyword evidence="1" id="KW-1133">Transmembrane helix</keyword>
<evidence type="ECO:0000256" key="1">
    <source>
        <dbReference type="SAM" id="Phobius"/>
    </source>
</evidence>
<feature type="transmembrane region" description="Helical" evidence="1">
    <location>
        <begin position="250"/>
        <end position="267"/>
    </location>
</feature>
<feature type="transmembrane region" description="Helical" evidence="1">
    <location>
        <begin position="189"/>
        <end position="212"/>
    </location>
</feature>
<feature type="transmembrane region" description="Helical" evidence="1">
    <location>
        <begin position="273"/>
        <end position="291"/>
    </location>
</feature>
<name>A0A402CHZ7_RHOWR</name>
<proteinExistence type="predicted"/>
<feature type="transmembrane region" description="Helical" evidence="1">
    <location>
        <begin position="298"/>
        <end position="315"/>
    </location>
</feature>
<feature type="transmembrane region" description="Helical" evidence="1">
    <location>
        <begin position="157"/>
        <end position="177"/>
    </location>
</feature>
<dbReference type="AlphaFoldDB" id="A0A402CHZ7"/>
<gene>
    <name evidence="2" type="ORF">Rhow_007369</name>
</gene>
<feature type="transmembrane region" description="Helical" evidence="1">
    <location>
        <begin position="228"/>
        <end position="245"/>
    </location>
</feature>
<dbReference type="RefSeq" id="WP_225858402.1">
    <property type="nucleotide sequence ID" value="NZ_BHYM01000068.1"/>
</dbReference>
<dbReference type="EMBL" id="BHYM01000068">
    <property type="protein sequence ID" value="GCE43240.1"/>
    <property type="molecule type" value="Genomic_DNA"/>
</dbReference>
<protein>
    <submittedName>
        <fullName evidence="2">Uncharacterized protein</fullName>
    </submittedName>
</protein>
<organism evidence="2 3">
    <name type="scientific">Rhodococcus wratislaviensis</name>
    <name type="common">Tsukamurella wratislaviensis</name>
    <dbReference type="NCBI Taxonomy" id="44752"/>
    <lineage>
        <taxon>Bacteria</taxon>
        <taxon>Bacillati</taxon>
        <taxon>Actinomycetota</taxon>
        <taxon>Actinomycetes</taxon>
        <taxon>Mycobacteriales</taxon>
        <taxon>Nocardiaceae</taxon>
        <taxon>Rhodococcus</taxon>
    </lineage>
</organism>
<keyword evidence="1" id="KW-0472">Membrane</keyword>